<feature type="region of interest" description="Disordered" evidence="1">
    <location>
        <begin position="337"/>
        <end position="356"/>
    </location>
</feature>
<dbReference type="FunFam" id="1.10.8.10:FF:000067">
    <property type="entry name" value="E3 ubiquitin-protein ligase UPL1"/>
    <property type="match status" value="1"/>
</dbReference>
<dbReference type="GO" id="GO:0032435">
    <property type="term" value="P:negative regulation of proteasomal ubiquitin-dependent protein catabolic process"/>
    <property type="evidence" value="ECO:0007669"/>
    <property type="project" value="TreeGrafter"/>
</dbReference>
<feature type="compositionally biased region" description="Acidic residues" evidence="1">
    <location>
        <begin position="1477"/>
        <end position="1496"/>
    </location>
</feature>
<sequence length="1496" mass="162301">MSDLIHKDPTCFSVLEAAGLPSAFMDAIMDGVLCSAEAITCIPQCLDALCLNNNGLQAVKERNALRCFVKVFTSKLYLRALAADTSGSLSSGLDELMRHASSLRGPGVDMLIEILTKIAKIGSGLESASPTTDSPSCSQPVPMETESENRDVTTMDDKDSCRPGSSEQLTDVVPDASSTNVESFLPDCISNAARLLETILQNSDTCRIFVEKKGIECVLQLFTLPLMPLSVSLGQSIAVAFKNFSPSILPHLLVQGSQLAQVEFSKRVKVLRCLSTLEGILSLSNSLLKGTTTIVSELGSADADVLKDLGKVYREILWQVSLCCELKVEEKRTVDVEPESADTGPSTVVGRESDDDANIPSVRYMNPVSIRSSSHSQWGLERDFISVVRSTEGFSRRSRHSLARLRGGRTGRHLEAFQIDPEAGASALVKGFTSPNRRRTETGSLSSASKTIGTALAKVFLEALGFSGHPNSAGADISLSVKCRYLGKVVDDMMALTFDSRRRTCYTAMINNFYVHGTFKELLTTFEATSQLLWTVPYTISTSGVDNERSGEGSKLSHSSWLLDTLQSHCRELEYFVNSGLLLSSTSASQAQLLVQPVAVGLSIGLFPVPRDPETFVRMLQSQVLDVILPVWNHPMFPNCSPGFITSIISLITHVYNGASDVKQNRNGLSGTANQRFMPPPPDEATIATIVEMGFSRARAEEALRRVETNSVEMAMEWLFSHAEDPVQEDDELARALALSLGSSTETPKVEGADKPADVLSEEGQAKPPPSDNILAVAMKLFQSSDSMAFPLTDLLGTLCSRNKGEDRSKVISYLVQQLKLCPLDFSKDSCALGMISHTIALLLSEDGSTREIAAQNGVVLIAIDILMNFMARTEASKELLVPKCISALLLILDNLVQSRPKISSDADEGTVPGSLSGSSGKQISPEAIEEKSISADVEKDDSAKDGSAFEKILGKPTGYLTMEEGRKVLVIACDLIRRHVPPMIMQAALQLCARLTKSHALAVQFLESGGLVALFGLPRSCFFPGYDTLASAIVRHLLEDPQTLQTAMELEIRQTLSGSRHGGRISARTFLTSMAPVISRDPGVFMRAVAAVCQLESSGGRCIIMLSKDKDKEKEKLKASGIDTGISTNECIRITESKAHDGSIKYSKVHKKVSANLTQVIDYLLEIGKSKVDETIKISSDSVSEKSAALAKVTFVLKLLSDILLMYVHVVGILRRDLEMCQLRGSSHFECPGQGGIVHHVLHRLLPLSIDKSAGPDEWRDKLSEKASWFLVVLAGRSSEGRRRVVNELVKALSSFINVEGNSSISSLLPDKKVLAFVDLVIDLDHPDAPKVVNLILKSLESLTRAANASEQLFRADTLHKKKVNGSGGRPDAQLVGTAASQESQSTDNRSSQNGLTGNSGLEAQPPDISQNDDDHNANQNQSAEQEMRIEEDPTTDTPVDLGVDYMREDMEESGAVPNTEQIEMGFHVENRVDDDMNEEEDDMGDDGEDDDEGG</sequence>
<dbReference type="GO" id="GO:1903094">
    <property type="term" value="P:negative regulation of protein K48-linked deubiquitination"/>
    <property type="evidence" value="ECO:0007669"/>
    <property type="project" value="TreeGrafter"/>
</dbReference>
<dbReference type="SUPFAM" id="SSF46934">
    <property type="entry name" value="UBA-like"/>
    <property type="match status" value="1"/>
</dbReference>
<protein>
    <submittedName>
        <fullName evidence="3">E3 ubiquitin-protein ligase UPL1</fullName>
    </submittedName>
</protein>
<dbReference type="Pfam" id="PF22562">
    <property type="entry name" value="UBA_7"/>
    <property type="match status" value="1"/>
</dbReference>
<dbReference type="GO" id="GO:0005634">
    <property type="term" value="C:nucleus"/>
    <property type="evidence" value="ECO:0007669"/>
    <property type="project" value="TreeGrafter"/>
</dbReference>
<dbReference type="GO" id="GO:0036435">
    <property type="term" value="F:K48-linked polyubiquitin modification-dependent protein binding"/>
    <property type="evidence" value="ECO:0007669"/>
    <property type="project" value="TreeGrafter"/>
</dbReference>
<proteinExistence type="predicted"/>
<feature type="compositionally biased region" description="Polar residues" evidence="1">
    <location>
        <begin position="126"/>
        <end position="139"/>
    </location>
</feature>
<dbReference type="InterPro" id="IPR010314">
    <property type="entry name" value="E3_Ub_ligase_DUF913"/>
</dbReference>
<dbReference type="Pfam" id="PF06025">
    <property type="entry name" value="DUF913"/>
    <property type="match status" value="1"/>
</dbReference>
<evidence type="ECO:0000256" key="1">
    <source>
        <dbReference type="SAM" id="MobiDB-lite"/>
    </source>
</evidence>
<gene>
    <name evidence="3" type="ORF">Sradi_2254600</name>
</gene>
<comment type="caution">
    <text evidence="3">The sequence shown here is derived from an EMBL/GenBank/DDBJ whole genome shotgun (WGS) entry which is preliminary data.</text>
</comment>
<dbReference type="GO" id="GO:0005737">
    <property type="term" value="C:cytoplasm"/>
    <property type="evidence" value="ECO:0007669"/>
    <property type="project" value="TreeGrafter"/>
</dbReference>
<evidence type="ECO:0000313" key="3">
    <source>
        <dbReference type="EMBL" id="KAL0399113.1"/>
    </source>
</evidence>
<organism evidence="3">
    <name type="scientific">Sesamum radiatum</name>
    <name type="common">Black benniseed</name>
    <dbReference type="NCBI Taxonomy" id="300843"/>
    <lineage>
        <taxon>Eukaryota</taxon>
        <taxon>Viridiplantae</taxon>
        <taxon>Streptophyta</taxon>
        <taxon>Embryophyta</taxon>
        <taxon>Tracheophyta</taxon>
        <taxon>Spermatophyta</taxon>
        <taxon>Magnoliopsida</taxon>
        <taxon>eudicotyledons</taxon>
        <taxon>Gunneridae</taxon>
        <taxon>Pentapetalae</taxon>
        <taxon>asterids</taxon>
        <taxon>lamiids</taxon>
        <taxon>Lamiales</taxon>
        <taxon>Pedaliaceae</taxon>
        <taxon>Sesamum</taxon>
    </lineage>
</organism>
<dbReference type="CDD" id="cd14327">
    <property type="entry name" value="UBA_atUPL1_2_like"/>
    <property type="match status" value="1"/>
</dbReference>
<dbReference type="GO" id="GO:0031397">
    <property type="term" value="P:negative regulation of protein ubiquitination"/>
    <property type="evidence" value="ECO:0007669"/>
    <property type="project" value="TreeGrafter"/>
</dbReference>
<accession>A0AAW2T311</accession>
<dbReference type="PROSITE" id="PS50030">
    <property type="entry name" value="UBA"/>
    <property type="match status" value="1"/>
</dbReference>
<dbReference type="InterPro" id="IPR015940">
    <property type="entry name" value="UBA"/>
</dbReference>
<dbReference type="SUPFAM" id="SSF48371">
    <property type="entry name" value="ARM repeat"/>
    <property type="match status" value="1"/>
</dbReference>
<reference evidence="3" key="1">
    <citation type="submission" date="2020-06" db="EMBL/GenBank/DDBJ databases">
        <authorList>
            <person name="Li T."/>
            <person name="Hu X."/>
            <person name="Zhang T."/>
            <person name="Song X."/>
            <person name="Zhang H."/>
            <person name="Dai N."/>
            <person name="Sheng W."/>
            <person name="Hou X."/>
            <person name="Wei L."/>
        </authorList>
    </citation>
    <scope>NUCLEOTIDE SEQUENCE</scope>
    <source>
        <strain evidence="3">G02</strain>
        <tissue evidence="3">Leaf</tissue>
    </source>
</reference>
<dbReference type="EMBL" id="JACGWJ010000009">
    <property type="protein sequence ID" value="KAL0399113.1"/>
    <property type="molecule type" value="Genomic_DNA"/>
</dbReference>
<feature type="domain" description="UBA" evidence="2">
    <location>
        <begin position="681"/>
        <end position="722"/>
    </location>
</feature>
<evidence type="ECO:0000259" key="2">
    <source>
        <dbReference type="PROSITE" id="PS50030"/>
    </source>
</evidence>
<feature type="compositionally biased region" description="Polar residues" evidence="1">
    <location>
        <begin position="1380"/>
        <end position="1403"/>
    </location>
</feature>
<reference evidence="3" key="2">
    <citation type="journal article" date="2024" name="Plant">
        <title>Genomic evolution and insights into agronomic trait innovations of Sesamum species.</title>
        <authorList>
            <person name="Miao H."/>
            <person name="Wang L."/>
            <person name="Qu L."/>
            <person name="Liu H."/>
            <person name="Sun Y."/>
            <person name="Le M."/>
            <person name="Wang Q."/>
            <person name="Wei S."/>
            <person name="Zheng Y."/>
            <person name="Lin W."/>
            <person name="Duan Y."/>
            <person name="Cao H."/>
            <person name="Xiong S."/>
            <person name="Wang X."/>
            <person name="Wei L."/>
            <person name="Li C."/>
            <person name="Ma Q."/>
            <person name="Ju M."/>
            <person name="Zhao R."/>
            <person name="Li G."/>
            <person name="Mu C."/>
            <person name="Tian Q."/>
            <person name="Mei H."/>
            <person name="Zhang T."/>
            <person name="Gao T."/>
            <person name="Zhang H."/>
        </authorList>
    </citation>
    <scope>NUCLEOTIDE SEQUENCE</scope>
    <source>
        <strain evidence="3">G02</strain>
    </source>
</reference>
<feature type="compositionally biased region" description="Basic and acidic residues" evidence="1">
    <location>
        <begin position="929"/>
        <end position="943"/>
    </location>
</feature>
<feature type="region of interest" description="Disordered" evidence="1">
    <location>
        <begin position="125"/>
        <end position="172"/>
    </location>
</feature>
<dbReference type="InterPro" id="IPR009060">
    <property type="entry name" value="UBA-like_sf"/>
</dbReference>
<feature type="compositionally biased region" description="Basic and acidic residues" evidence="1">
    <location>
        <begin position="147"/>
        <end position="161"/>
    </location>
</feature>
<feature type="compositionally biased region" description="Polar residues" evidence="1">
    <location>
        <begin position="914"/>
        <end position="923"/>
    </location>
</feature>
<name>A0AAW2T311_SESRA</name>
<dbReference type="InterPro" id="IPR016024">
    <property type="entry name" value="ARM-type_fold"/>
</dbReference>
<feature type="region of interest" description="Disordered" evidence="1">
    <location>
        <begin position="1363"/>
        <end position="1443"/>
    </location>
</feature>
<dbReference type="Gene3D" id="1.10.8.10">
    <property type="entry name" value="DNA helicase RuvA subunit, C-terminal domain"/>
    <property type="match status" value="1"/>
</dbReference>
<feature type="region of interest" description="Disordered" evidence="1">
    <location>
        <begin position="1472"/>
        <end position="1496"/>
    </location>
</feature>
<dbReference type="SMART" id="SM00165">
    <property type="entry name" value="UBA"/>
    <property type="match status" value="1"/>
</dbReference>
<feature type="region of interest" description="Disordered" evidence="1">
    <location>
        <begin position="903"/>
        <end position="943"/>
    </location>
</feature>
<dbReference type="PANTHER" id="PTHR46340:SF1">
    <property type="entry name" value="UBX DOMAIN-CONTAINING PROTEIN 1"/>
    <property type="match status" value="1"/>
</dbReference>
<dbReference type="PANTHER" id="PTHR46340">
    <property type="entry name" value="UBX DOMAIN-CONTAINING PROTEIN 1"/>
    <property type="match status" value="1"/>
</dbReference>